<comment type="caution">
    <text evidence="1">The sequence shown here is derived from an EMBL/GenBank/DDBJ whole genome shotgun (WGS) entry which is preliminary data.</text>
</comment>
<keyword evidence="2" id="KW-1185">Reference proteome</keyword>
<organism evidence="1 2">
    <name type="scientific">Choristoneura fumiferana</name>
    <name type="common">Spruce budworm moth</name>
    <name type="synonym">Archips fumiferana</name>
    <dbReference type="NCBI Taxonomy" id="7141"/>
    <lineage>
        <taxon>Eukaryota</taxon>
        <taxon>Metazoa</taxon>
        <taxon>Ecdysozoa</taxon>
        <taxon>Arthropoda</taxon>
        <taxon>Hexapoda</taxon>
        <taxon>Insecta</taxon>
        <taxon>Pterygota</taxon>
        <taxon>Neoptera</taxon>
        <taxon>Endopterygota</taxon>
        <taxon>Lepidoptera</taxon>
        <taxon>Glossata</taxon>
        <taxon>Ditrysia</taxon>
        <taxon>Tortricoidea</taxon>
        <taxon>Tortricidae</taxon>
        <taxon>Tortricinae</taxon>
        <taxon>Choristoneura</taxon>
    </lineage>
</organism>
<sequence length="73" mass="7765">MVVYVVAIKIFRSGQALPPSYEQATGVKHPAYNPTRRTSGGGGGGVVPAGDWRIARNTFQGFADITGIFVEII</sequence>
<dbReference type="Proteomes" id="UP001064048">
    <property type="component" value="Chromosome 22"/>
</dbReference>
<evidence type="ECO:0000313" key="1">
    <source>
        <dbReference type="EMBL" id="KAI8423414.1"/>
    </source>
</evidence>
<evidence type="ECO:0000313" key="2">
    <source>
        <dbReference type="Proteomes" id="UP001064048"/>
    </source>
</evidence>
<name>A0ACC0JH46_CHOFU</name>
<protein>
    <submittedName>
        <fullName evidence="1">Uncharacterized protein</fullName>
    </submittedName>
</protein>
<accession>A0ACC0JH46</accession>
<gene>
    <name evidence="1" type="ORF">MSG28_012560</name>
</gene>
<reference evidence="1 2" key="1">
    <citation type="journal article" date="2022" name="Genome Biol. Evol.">
        <title>The Spruce Budworm Genome: Reconstructing the Evolutionary History of Antifreeze Proteins.</title>
        <authorList>
            <person name="Beliveau C."/>
            <person name="Gagne P."/>
            <person name="Picq S."/>
            <person name="Vernygora O."/>
            <person name="Keeling C.I."/>
            <person name="Pinkney K."/>
            <person name="Doucet D."/>
            <person name="Wen F."/>
            <person name="Johnston J.S."/>
            <person name="Maaroufi H."/>
            <person name="Boyle B."/>
            <person name="Laroche J."/>
            <person name="Dewar K."/>
            <person name="Juretic N."/>
            <person name="Blackburn G."/>
            <person name="Nisole A."/>
            <person name="Brunet B."/>
            <person name="Brandao M."/>
            <person name="Lumley L."/>
            <person name="Duan J."/>
            <person name="Quan G."/>
            <person name="Lucarotti C.J."/>
            <person name="Roe A.D."/>
            <person name="Sperling F.A.H."/>
            <person name="Levesque R.C."/>
            <person name="Cusson M."/>
        </authorList>
    </citation>
    <scope>NUCLEOTIDE SEQUENCE [LARGE SCALE GENOMIC DNA]</scope>
    <source>
        <strain evidence="1">Glfc:IPQL:Cfum</strain>
    </source>
</reference>
<proteinExistence type="predicted"/>
<dbReference type="EMBL" id="CM046122">
    <property type="protein sequence ID" value="KAI8423414.1"/>
    <property type="molecule type" value="Genomic_DNA"/>
</dbReference>